<keyword evidence="3" id="KW-1185">Reference proteome</keyword>
<name>A0A4P6EN79_9MICO</name>
<dbReference type="Gene3D" id="3.50.50.60">
    <property type="entry name" value="FAD/NAD(P)-binding domain"/>
    <property type="match status" value="2"/>
</dbReference>
<dbReference type="OrthoDB" id="9792858at2"/>
<dbReference type="Pfam" id="PF17885">
    <property type="entry name" value="Smoa_sbd"/>
    <property type="match status" value="1"/>
</dbReference>
<protein>
    <submittedName>
        <fullName evidence="2">FAD-binding oxidoreductase</fullName>
    </submittedName>
</protein>
<dbReference type="KEGG" id="xyl:ET495_14035"/>
<dbReference type="InterPro" id="IPR041654">
    <property type="entry name" value="StyA_sbd"/>
</dbReference>
<dbReference type="Gene3D" id="3.30.9.40">
    <property type="match status" value="1"/>
</dbReference>
<dbReference type="EMBL" id="CP035495">
    <property type="protein sequence ID" value="QAY64152.1"/>
    <property type="molecule type" value="Genomic_DNA"/>
</dbReference>
<dbReference type="SUPFAM" id="SSF51905">
    <property type="entry name" value="FAD/NAD(P)-binding domain"/>
    <property type="match status" value="1"/>
</dbReference>
<reference evidence="2 3" key="1">
    <citation type="submission" date="2019-01" db="EMBL/GenBank/DDBJ databases">
        <title>Genome sequencing of strain 2JSPR-7.</title>
        <authorList>
            <person name="Heo J."/>
            <person name="Kim S.-J."/>
            <person name="Kim J.-S."/>
            <person name="Hong S.-B."/>
            <person name="Kwon S.-W."/>
        </authorList>
    </citation>
    <scope>NUCLEOTIDE SEQUENCE [LARGE SCALE GENOMIC DNA]</scope>
    <source>
        <strain evidence="2 3">2JSPR-7</strain>
    </source>
</reference>
<organism evidence="2 3">
    <name type="scientific">Xylanimonas allomyrinae</name>
    <dbReference type="NCBI Taxonomy" id="2509459"/>
    <lineage>
        <taxon>Bacteria</taxon>
        <taxon>Bacillati</taxon>
        <taxon>Actinomycetota</taxon>
        <taxon>Actinomycetes</taxon>
        <taxon>Micrococcales</taxon>
        <taxon>Promicromonosporaceae</taxon>
        <taxon>Xylanimonas</taxon>
    </lineage>
</organism>
<dbReference type="InterPro" id="IPR036188">
    <property type="entry name" value="FAD/NAD-bd_sf"/>
</dbReference>
<proteinExistence type="predicted"/>
<gene>
    <name evidence="2" type="ORF">ET495_14035</name>
</gene>
<accession>A0A4P6EN79</accession>
<evidence type="ECO:0000259" key="1">
    <source>
        <dbReference type="Pfam" id="PF17885"/>
    </source>
</evidence>
<evidence type="ECO:0000313" key="2">
    <source>
        <dbReference type="EMBL" id="QAY64152.1"/>
    </source>
</evidence>
<dbReference type="AlphaFoldDB" id="A0A4P6EN79"/>
<evidence type="ECO:0000313" key="3">
    <source>
        <dbReference type="Proteomes" id="UP000291758"/>
    </source>
</evidence>
<sequence>MRRTITIVGAGQSGLQLGLGLLQHGYTVRLVSDRTPDQIREGRVSSSQCMFPTALRFERSVGIDLWDDAPPVQGVGFTAADPTAPGKALFSWAGRLDEPAQAIDQRIKFPALIDLFAARGGQVVYEQAGIDDLERYAKESDLVVVAAGKGDIARLFERDAQRSTFDAPQRALALTYVHGLKPTPEFSRVSFNLVPGVGEFFVFPALTLSGPCDIFVFEGVPGGPLDRFVGLTAEQHLEASLDFLREYLPWEAERAADVRLTDDLGVLQGRFAPTVRHPVATLPSGRTVLGIADVVVLNDPITGQGSNNASKCAQTYLDAILDHGGLPYDRAFQQNAFERYWARSKPVVDWTNTLLLPPPEHALRILGAAAEHPQVAHRFANGFDDPVDFGHYFLDAHGAEQYLAEIALRTPA</sequence>
<dbReference type="RefSeq" id="WP_129205307.1">
    <property type="nucleotide sequence ID" value="NZ_CP035495.1"/>
</dbReference>
<feature type="domain" description="Styrene monooxygenase StyA putative substrate binding" evidence="1">
    <location>
        <begin position="148"/>
        <end position="254"/>
    </location>
</feature>
<dbReference type="Proteomes" id="UP000291758">
    <property type="component" value="Chromosome"/>
</dbReference>